<reference evidence="2 3" key="2">
    <citation type="submission" date="2018-03" db="EMBL/GenBank/DDBJ databases">
        <title>The ancient ancestry and fast evolution of plastids.</title>
        <authorList>
            <person name="Moore K.R."/>
            <person name="Magnabosco C."/>
            <person name="Momper L."/>
            <person name="Gold D.A."/>
            <person name="Bosak T."/>
            <person name="Fournier G.P."/>
        </authorList>
    </citation>
    <scope>NUCLEOTIDE SEQUENCE [LARGE SCALE GENOMIC DNA]</scope>
    <source>
        <strain evidence="2 3">CCAP 1448/3</strain>
    </source>
</reference>
<feature type="transmembrane region" description="Helical" evidence="1">
    <location>
        <begin position="123"/>
        <end position="142"/>
    </location>
</feature>
<keyword evidence="2" id="KW-0808">Transferase</keyword>
<evidence type="ECO:0000313" key="2">
    <source>
        <dbReference type="EMBL" id="PSB02046.1"/>
    </source>
</evidence>
<protein>
    <submittedName>
        <fullName evidence="2">CDP-diacylglycerol--glycerol-3-phosphate 3-phosphatidyltransferase</fullName>
    </submittedName>
</protein>
<dbReference type="Gene3D" id="1.20.120.1760">
    <property type="match status" value="1"/>
</dbReference>
<dbReference type="GO" id="GO:0008654">
    <property type="term" value="P:phospholipid biosynthetic process"/>
    <property type="evidence" value="ECO:0007669"/>
    <property type="project" value="InterPro"/>
</dbReference>
<proteinExistence type="predicted"/>
<reference evidence="2 3" key="1">
    <citation type="submission" date="2018-02" db="EMBL/GenBank/DDBJ databases">
        <authorList>
            <person name="Cohen D.B."/>
            <person name="Kent A.D."/>
        </authorList>
    </citation>
    <scope>NUCLEOTIDE SEQUENCE [LARGE SCALE GENOMIC DNA]</scope>
    <source>
        <strain evidence="2 3">CCAP 1448/3</strain>
    </source>
</reference>
<feature type="transmembrane region" description="Helical" evidence="1">
    <location>
        <begin position="96"/>
        <end position="114"/>
    </location>
</feature>
<dbReference type="OrthoDB" id="9796672at2"/>
<comment type="caution">
    <text evidence="2">The sequence shown here is derived from an EMBL/GenBank/DDBJ whole genome shotgun (WGS) entry which is preliminary data.</text>
</comment>
<evidence type="ECO:0000313" key="3">
    <source>
        <dbReference type="Proteomes" id="UP000238762"/>
    </source>
</evidence>
<organism evidence="2 3">
    <name type="scientific">Merismopedia glauca CCAP 1448/3</name>
    <dbReference type="NCBI Taxonomy" id="1296344"/>
    <lineage>
        <taxon>Bacteria</taxon>
        <taxon>Bacillati</taxon>
        <taxon>Cyanobacteriota</taxon>
        <taxon>Cyanophyceae</taxon>
        <taxon>Synechococcales</taxon>
        <taxon>Merismopediaceae</taxon>
        <taxon>Merismopedia</taxon>
    </lineage>
</organism>
<dbReference type="GO" id="GO:0016020">
    <property type="term" value="C:membrane"/>
    <property type="evidence" value="ECO:0007669"/>
    <property type="project" value="InterPro"/>
</dbReference>
<name>A0A2T1C197_9CYAN</name>
<dbReference type="GO" id="GO:0016780">
    <property type="term" value="F:phosphotransferase activity, for other substituted phosphate groups"/>
    <property type="evidence" value="ECO:0007669"/>
    <property type="project" value="InterPro"/>
</dbReference>
<dbReference type="Pfam" id="PF01066">
    <property type="entry name" value="CDP-OH_P_transf"/>
    <property type="match status" value="1"/>
</dbReference>
<dbReference type="Proteomes" id="UP000238762">
    <property type="component" value="Unassembled WGS sequence"/>
</dbReference>
<keyword evidence="1" id="KW-0472">Membrane</keyword>
<feature type="transmembrane region" description="Helical" evidence="1">
    <location>
        <begin position="71"/>
        <end position="90"/>
    </location>
</feature>
<dbReference type="InterPro" id="IPR000462">
    <property type="entry name" value="CDP-OH_P_trans"/>
</dbReference>
<keyword evidence="3" id="KW-1185">Reference proteome</keyword>
<dbReference type="AlphaFoldDB" id="A0A2T1C197"/>
<keyword evidence="1" id="KW-1133">Transmembrane helix</keyword>
<dbReference type="InterPro" id="IPR043130">
    <property type="entry name" value="CDP-OH_PTrfase_TM_dom"/>
</dbReference>
<keyword evidence="1" id="KW-0812">Transmembrane</keyword>
<sequence length="194" mass="21849">MKLTKLPQLLVVLRFGIAPLLLTDALDGRTTIWFILGYIIAFFSDIFDGIIARRLGVSTVGLRQADSIADVCLYISIAICVWLVHPEIIIDFKTPLLIAIAAQLILYAISLIKFRKPPSFHTYTAKAWGISLFIATIGIFGFNWGNGLWLAIAFCLINTIEEIAMTLILPEWHHDILSIFHAWELKKHQRSISS</sequence>
<evidence type="ECO:0000256" key="1">
    <source>
        <dbReference type="SAM" id="Phobius"/>
    </source>
</evidence>
<gene>
    <name evidence="2" type="ORF">C7B64_15220</name>
</gene>
<accession>A0A2T1C197</accession>
<feature type="transmembrane region" description="Helical" evidence="1">
    <location>
        <begin position="32"/>
        <end position="51"/>
    </location>
</feature>
<dbReference type="EMBL" id="PVWJ01000076">
    <property type="protein sequence ID" value="PSB02046.1"/>
    <property type="molecule type" value="Genomic_DNA"/>
</dbReference>
<dbReference type="RefSeq" id="WP_106289512.1">
    <property type="nucleotide sequence ID" value="NZ_CAWNTC010000103.1"/>
</dbReference>